<evidence type="ECO:0000313" key="3">
    <source>
        <dbReference type="EMBL" id="KAK3368485.1"/>
    </source>
</evidence>
<feature type="transmembrane region" description="Helical" evidence="1">
    <location>
        <begin position="262"/>
        <end position="285"/>
    </location>
</feature>
<feature type="transmembrane region" description="Helical" evidence="1">
    <location>
        <begin position="106"/>
        <end position="127"/>
    </location>
</feature>
<accession>A0AAE0K2P5</accession>
<dbReference type="Pfam" id="PF00487">
    <property type="entry name" value="FA_desaturase"/>
    <property type="match status" value="1"/>
</dbReference>
<name>A0AAE0K2P5_9PEZI</name>
<keyword evidence="4" id="KW-1185">Reference proteome</keyword>
<reference evidence="3" key="1">
    <citation type="journal article" date="2023" name="Mol. Phylogenet. Evol.">
        <title>Genome-scale phylogeny and comparative genomics of the fungal order Sordariales.</title>
        <authorList>
            <person name="Hensen N."/>
            <person name="Bonometti L."/>
            <person name="Westerberg I."/>
            <person name="Brannstrom I.O."/>
            <person name="Guillou S."/>
            <person name="Cros-Aarteil S."/>
            <person name="Calhoun S."/>
            <person name="Haridas S."/>
            <person name="Kuo A."/>
            <person name="Mondo S."/>
            <person name="Pangilinan J."/>
            <person name="Riley R."/>
            <person name="LaButti K."/>
            <person name="Andreopoulos B."/>
            <person name="Lipzen A."/>
            <person name="Chen C."/>
            <person name="Yan M."/>
            <person name="Daum C."/>
            <person name="Ng V."/>
            <person name="Clum A."/>
            <person name="Steindorff A."/>
            <person name="Ohm R.A."/>
            <person name="Martin F."/>
            <person name="Silar P."/>
            <person name="Natvig D.O."/>
            <person name="Lalanne C."/>
            <person name="Gautier V."/>
            <person name="Ament-Velasquez S.L."/>
            <person name="Kruys A."/>
            <person name="Hutchinson M.I."/>
            <person name="Powell A.J."/>
            <person name="Barry K."/>
            <person name="Miller A.N."/>
            <person name="Grigoriev I.V."/>
            <person name="Debuchy R."/>
            <person name="Gladieux P."/>
            <person name="Hiltunen Thoren M."/>
            <person name="Johannesson H."/>
        </authorList>
    </citation>
    <scope>NUCLEOTIDE SEQUENCE</scope>
    <source>
        <strain evidence="3">CBS 232.78</strain>
    </source>
</reference>
<dbReference type="Proteomes" id="UP001285441">
    <property type="component" value="Unassembled WGS sequence"/>
</dbReference>
<gene>
    <name evidence="3" type="ORF">B0H63DRAFT_76690</name>
</gene>
<comment type="caution">
    <text evidence="3">The sequence shown here is derived from an EMBL/GenBank/DDBJ whole genome shotgun (WGS) entry which is preliminary data.</text>
</comment>
<keyword evidence="1" id="KW-0812">Transmembrane</keyword>
<protein>
    <recommendedName>
        <fullName evidence="2">Fatty acid desaturase domain-containing protein</fullName>
    </recommendedName>
</protein>
<dbReference type="PANTHER" id="PTHR36459:SF1">
    <property type="entry name" value="FATTY ACID DESATURASE DOMAIN-CONTAINING PROTEIN-RELATED"/>
    <property type="match status" value="1"/>
</dbReference>
<dbReference type="AlphaFoldDB" id="A0AAE0K2P5"/>
<dbReference type="InterPro" id="IPR005804">
    <property type="entry name" value="FA_desaturase_dom"/>
</dbReference>
<feature type="domain" description="Fatty acid desaturase" evidence="2">
    <location>
        <begin position="145"/>
        <end position="364"/>
    </location>
</feature>
<evidence type="ECO:0000259" key="2">
    <source>
        <dbReference type="Pfam" id="PF00487"/>
    </source>
</evidence>
<reference evidence="3" key="2">
    <citation type="submission" date="2023-06" db="EMBL/GenBank/DDBJ databases">
        <authorList>
            <consortium name="Lawrence Berkeley National Laboratory"/>
            <person name="Haridas S."/>
            <person name="Hensen N."/>
            <person name="Bonometti L."/>
            <person name="Westerberg I."/>
            <person name="Brannstrom I.O."/>
            <person name="Guillou S."/>
            <person name="Cros-Aarteil S."/>
            <person name="Calhoun S."/>
            <person name="Kuo A."/>
            <person name="Mondo S."/>
            <person name="Pangilinan J."/>
            <person name="Riley R."/>
            <person name="LaButti K."/>
            <person name="Andreopoulos B."/>
            <person name="Lipzen A."/>
            <person name="Chen C."/>
            <person name="Yanf M."/>
            <person name="Daum C."/>
            <person name="Ng V."/>
            <person name="Clum A."/>
            <person name="Steindorff A."/>
            <person name="Ohm R."/>
            <person name="Martin F."/>
            <person name="Silar P."/>
            <person name="Natvig D."/>
            <person name="Lalanne C."/>
            <person name="Gautier V."/>
            <person name="Ament-velasquez S.L."/>
            <person name="Kruys A."/>
            <person name="Hutchinson M.I."/>
            <person name="Powell A.J."/>
            <person name="Barry K."/>
            <person name="Miller A.N."/>
            <person name="Grigoriev I.V."/>
            <person name="Debuchy R."/>
            <person name="Gladieux P."/>
            <person name="Thoren M.H."/>
            <person name="Johannesson H."/>
        </authorList>
    </citation>
    <scope>NUCLEOTIDE SEQUENCE</scope>
    <source>
        <strain evidence="3">CBS 232.78</strain>
    </source>
</reference>
<keyword evidence="1" id="KW-1133">Transmembrane helix</keyword>
<evidence type="ECO:0000313" key="4">
    <source>
        <dbReference type="Proteomes" id="UP001285441"/>
    </source>
</evidence>
<dbReference type="PANTHER" id="PTHR36459">
    <property type="entry name" value="ORF"/>
    <property type="match status" value="1"/>
</dbReference>
<evidence type="ECO:0000256" key="1">
    <source>
        <dbReference type="SAM" id="Phobius"/>
    </source>
</evidence>
<organism evidence="3 4">
    <name type="scientific">Podospora didyma</name>
    <dbReference type="NCBI Taxonomy" id="330526"/>
    <lineage>
        <taxon>Eukaryota</taxon>
        <taxon>Fungi</taxon>
        <taxon>Dikarya</taxon>
        <taxon>Ascomycota</taxon>
        <taxon>Pezizomycotina</taxon>
        <taxon>Sordariomycetes</taxon>
        <taxon>Sordariomycetidae</taxon>
        <taxon>Sordariales</taxon>
        <taxon>Podosporaceae</taxon>
        <taxon>Podospora</taxon>
    </lineage>
</organism>
<dbReference type="EMBL" id="JAULSW010000010">
    <property type="protein sequence ID" value="KAK3368485.1"/>
    <property type="molecule type" value="Genomic_DNA"/>
</dbReference>
<sequence>MGVSDLTFDDRLTRPDRLVLQQLGEDISAFVASGSSDQAVGKEDEDQPLVTKLKALNNPSDPRFEPTVFTSYDLDEAYAAIPKPLHGLFKRYIGWAQRVARVETDVVLVTHLLIYFGMTLPSAILLFVLPFSYLHAIGHMLMQATFMGPYTLLKHQHIHQRGVLAKQFFLIDKCFPYVMDPLMGHTWNSYFYHHVKHHHVEANGPGDLSSTIRYQRDSLVSFLQYLGRFYFFVWLDLPRYFWRTKKTVLAGKAAFWEVGNYVALYFMYRFNPAATLVTLIIPLTLMRIALMVGNWGQHAFVDEGEPDSDYRSSITLIDVASNRFCFNDGYHTSHHLNPLRHWRDHPSAFLQGRDEYARQGALVFHDIDYVFITVRLLMKDYAYLAARLVPIGAEQIAMSQDERVALLKRHTRAFSEEEIRVKFSKQP</sequence>
<proteinExistence type="predicted"/>
<keyword evidence="1" id="KW-0472">Membrane</keyword>
<dbReference type="GO" id="GO:0006629">
    <property type="term" value="P:lipid metabolic process"/>
    <property type="evidence" value="ECO:0007669"/>
    <property type="project" value="InterPro"/>
</dbReference>